<dbReference type="InterPro" id="IPR036390">
    <property type="entry name" value="WH_DNA-bd_sf"/>
</dbReference>
<dbReference type="Gene3D" id="1.10.10.10">
    <property type="entry name" value="Winged helix-like DNA-binding domain superfamily/Winged helix DNA-binding domain"/>
    <property type="match status" value="1"/>
</dbReference>
<dbReference type="InterPro" id="IPR036388">
    <property type="entry name" value="WH-like_DNA-bd_sf"/>
</dbReference>
<dbReference type="SMART" id="SM00345">
    <property type="entry name" value="HTH_GNTR"/>
    <property type="match status" value="1"/>
</dbReference>
<dbReference type="Pfam" id="PF07729">
    <property type="entry name" value="FCD"/>
    <property type="match status" value="1"/>
</dbReference>
<dbReference type="Proteomes" id="UP000246352">
    <property type="component" value="Unassembled WGS sequence"/>
</dbReference>
<dbReference type="PANTHER" id="PTHR43537:SF45">
    <property type="entry name" value="GNTR FAMILY REGULATORY PROTEIN"/>
    <property type="match status" value="1"/>
</dbReference>
<dbReference type="EMBL" id="QGTR01000004">
    <property type="protein sequence ID" value="PWV98914.1"/>
    <property type="molecule type" value="Genomic_DNA"/>
</dbReference>
<dbReference type="SUPFAM" id="SSF48008">
    <property type="entry name" value="GntR ligand-binding domain-like"/>
    <property type="match status" value="1"/>
</dbReference>
<evidence type="ECO:0000256" key="3">
    <source>
        <dbReference type="ARBA" id="ARBA00023163"/>
    </source>
</evidence>
<keyword evidence="2" id="KW-0238">DNA-binding</keyword>
<dbReference type="InterPro" id="IPR008920">
    <property type="entry name" value="TF_FadR/GntR_C"/>
</dbReference>
<dbReference type="CDD" id="cd07377">
    <property type="entry name" value="WHTH_GntR"/>
    <property type="match status" value="1"/>
</dbReference>
<dbReference type="SMART" id="SM00895">
    <property type="entry name" value="FCD"/>
    <property type="match status" value="1"/>
</dbReference>
<evidence type="ECO:0000259" key="4">
    <source>
        <dbReference type="PROSITE" id="PS50949"/>
    </source>
</evidence>
<evidence type="ECO:0000256" key="1">
    <source>
        <dbReference type="ARBA" id="ARBA00023015"/>
    </source>
</evidence>
<sequence>MTEGRVEALYASLKDMVVGFRIRPGERLNEVALARALDTSRTPLREALNRLISEQLIEFQPGRGFFCRDLTPASVFELYELRAILEVAIVRLATERADAAGIAALHHTLYTDGLAFAGRSVRELTAQDETFHIGIARLAGSAELVRQLAMVNDRIRYIRWIDMAERAAHTRGEHRQIMSALEARDADAAAALMRTHIERRMDQVVSSVRRGYAQLYVPGEDALFDQPMGGEDDAG</sequence>
<evidence type="ECO:0000313" key="5">
    <source>
        <dbReference type="EMBL" id="PWV98914.1"/>
    </source>
</evidence>
<dbReference type="PROSITE" id="PS50949">
    <property type="entry name" value="HTH_GNTR"/>
    <property type="match status" value="1"/>
</dbReference>
<keyword evidence="1" id="KW-0805">Transcription regulation</keyword>
<organism evidence="5 6">
    <name type="scientific">Hoeflea marina</name>
    <dbReference type="NCBI Taxonomy" id="274592"/>
    <lineage>
        <taxon>Bacteria</taxon>
        <taxon>Pseudomonadati</taxon>
        <taxon>Pseudomonadota</taxon>
        <taxon>Alphaproteobacteria</taxon>
        <taxon>Hyphomicrobiales</taxon>
        <taxon>Rhizobiaceae</taxon>
        <taxon>Hoeflea</taxon>
    </lineage>
</organism>
<dbReference type="GO" id="GO:0003677">
    <property type="term" value="F:DNA binding"/>
    <property type="evidence" value="ECO:0007669"/>
    <property type="project" value="UniProtKB-KW"/>
</dbReference>
<gene>
    <name evidence="5" type="ORF">DFR52_104205</name>
</gene>
<dbReference type="RefSeq" id="WP_110033077.1">
    <property type="nucleotide sequence ID" value="NZ_QGTR01000004.1"/>
</dbReference>
<evidence type="ECO:0000256" key="2">
    <source>
        <dbReference type="ARBA" id="ARBA00023125"/>
    </source>
</evidence>
<proteinExistence type="predicted"/>
<dbReference type="Gene3D" id="1.20.120.530">
    <property type="entry name" value="GntR ligand-binding domain-like"/>
    <property type="match status" value="1"/>
</dbReference>
<dbReference type="GO" id="GO:0003700">
    <property type="term" value="F:DNA-binding transcription factor activity"/>
    <property type="evidence" value="ECO:0007669"/>
    <property type="project" value="InterPro"/>
</dbReference>
<reference evidence="5 6" key="1">
    <citation type="submission" date="2018-05" db="EMBL/GenBank/DDBJ databases">
        <title>Genomic Encyclopedia of Type Strains, Phase IV (KMG-IV): sequencing the most valuable type-strain genomes for metagenomic binning, comparative biology and taxonomic classification.</title>
        <authorList>
            <person name="Goeker M."/>
        </authorList>
    </citation>
    <scope>NUCLEOTIDE SEQUENCE [LARGE SCALE GENOMIC DNA]</scope>
    <source>
        <strain evidence="5 6">DSM 16791</strain>
    </source>
</reference>
<dbReference type="PANTHER" id="PTHR43537">
    <property type="entry name" value="TRANSCRIPTIONAL REGULATOR, GNTR FAMILY"/>
    <property type="match status" value="1"/>
</dbReference>
<protein>
    <submittedName>
        <fullName evidence="5">GntR family transcriptional regulator</fullName>
    </submittedName>
</protein>
<feature type="domain" description="HTH gntR-type" evidence="4">
    <location>
        <begin position="3"/>
        <end position="70"/>
    </location>
</feature>
<dbReference type="OrthoDB" id="9788098at2"/>
<evidence type="ECO:0000313" key="6">
    <source>
        <dbReference type="Proteomes" id="UP000246352"/>
    </source>
</evidence>
<keyword evidence="6" id="KW-1185">Reference proteome</keyword>
<dbReference type="Pfam" id="PF00392">
    <property type="entry name" value="GntR"/>
    <property type="match status" value="1"/>
</dbReference>
<dbReference type="AlphaFoldDB" id="A0A317PFW4"/>
<dbReference type="InterPro" id="IPR011711">
    <property type="entry name" value="GntR_C"/>
</dbReference>
<name>A0A317PFW4_9HYPH</name>
<keyword evidence="3" id="KW-0804">Transcription</keyword>
<comment type="caution">
    <text evidence="5">The sequence shown here is derived from an EMBL/GenBank/DDBJ whole genome shotgun (WGS) entry which is preliminary data.</text>
</comment>
<dbReference type="SUPFAM" id="SSF46785">
    <property type="entry name" value="Winged helix' DNA-binding domain"/>
    <property type="match status" value="1"/>
</dbReference>
<accession>A0A317PFW4</accession>
<dbReference type="InterPro" id="IPR000524">
    <property type="entry name" value="Tscrpt_reg_HTH_GntR"/>
</dbReference>